<keyword evidence="2" id="KW-0808">Transferase</keyword>
<organism evidence="2 3">
    <name type="scientific">Streptomyces violaceochromogenes</name>
    <dbReference type="NCBI Taxonomy" id="67377"/>
    <lineage>
        <taxon>Bacteria</taxon>
        <taxon>Bacillati</taxon>
        <taxon>Actinomycetota</taxon>
        <taxon>Actinomycetes</taxon>
        <taxon>Kitasatosporales</taxon>
        <taxon>Streptomycetaceae</taxon>
        <taxon>Streptomyces</taxon>
    </lineage>
</organism>
<dbReference type="GO" id="GO:0008168">
    <property type="term" value="F:methyltransferase activity"/>
    <property type="evidence" value="ECO:0007669"/>
    <property type="project" value="UniProtKB-KW"/>
</dbReference>
<name>A0ABU6LNY2_9ACTN</name>
<dbReference type="InterPro" id="IPR041698">
    <property type="entry name" value="Methyltransf_25"/>
</dbReference>
<dbReference type="SUPFAM" id="SSF53335">
    <property type="entry name" value="S-adenosyl-L-methionine-dependent methyltransferases"/>
    <property type="match status" value="1"/>
</dbReference>
<reference evidence="2 3" key="1">
    <citation type="submission" date="2024-01" db="EMBL/GenBank/DDBJ databases">
        <title>Genome analysis.</title>
        <authorList>
            <person name="Zhang K."/>
        </authorList>
    </citation>
    <scope>NUCLEOTIDE SEQUENCE [LARGE SCALE GENOMIC DNA]</scope>
    <source>
        <strain evidence="2 3">CGMCC 4.1753</strain>
    </source>
</reference>
<keyword evidence="3" id="KW-1185">Reference proteome</keyword>
<evidence type="ECO:0000313" key="2">
    <source>
        <dbReference type="EMBL" id="MEC7051074.1"/>
    </source>
</evidence>
<accession>A0ABU6LNY2</accession>
<dbReference type="Proteomes" id="UP001353952">
    <property type="component" value="Unassembled WGS sequence"/>
</dbReference>
<sequence length="255" mass="27835">MTRDAAGTSVDHYDRLLAEHYTWILGGDVHEIADRQAALLAELGVTGTEDGGTAIDLGCGSGAQTLALVRLGFRPVIAVDTSRRLLDELLSYVRGAEAVRPVHGDIRTVLPEAAEPGTVAAVVCMGDTLPHLPRKADVPVLLGHIGRALVSGGHLVVTYRDLTEELRGTDRFIPVRNSDDRLLTCFLEYRDEDTVIVHDLLHTRTDNSWQQQASSYPKLRLAPSWLVEQCRAAGLDVRHDAADSRGMRVLHAVKP</sequence>
<feature type="domain" description="Methyltransferase" evidence="1">
    <location>
        <begin position="55"/>
        <end position="153"/>
    </location>
</feature>
<dbReference type="EC" id="2.1.1.-" evidence="2"/>
<dbReference type="RefSeq" id="WP_191847920.1">
    <property type="nucleotide sequence ID" value="NZ_BMUO01000008.1"/>
</dbReference>
<proteinExistence type="predicted"/>
<comment type="caution">
    <text evidence="2">The sequence shown here is derived from an EMBL/GenBank/DDBJ whole genome shotgun (WGS) entry which is preliminary data.</text>
</comment>
<evidence type="ECO:0000313" key="3">
    <source>
        <dbReference type="Proteomes" id="UP001353952"/>
    </source>
</evidence>
<evidence type="ECO:0000259" key="1">
    <source>
        <dbReference type="Pfam" id="PF13649"/>
    </source>
</evidence>
<gene>
    <name evidence="2" type="ORF">RFN57_01925</name>
</gene>
<dbReference type="Pfam" id="PF13649">
    <property type="entry name" value="Methyltransf_25"/>
    <property type="match status" value="1"/>
</dbReference>
<dbReference type="EMBL" id="JAYXNZ010000001">
    <property type="protein sequence ID" value="MEC7051074.1"/>
    <property type="molecule type" value="Genomic_DNA"/>
</dbReference>
<dbReference type="CDD" id="cd02440">
    <property type="entry name" value="AdoMet_MTases"/>
    <property type="match status" value="1"/>
</dbReference>
<protein>
    <submittedName>
        <fullName evidence="2">Class I SAM-dependent methyltransferase</fullName>
        <ecNumber evidence="2">2.1.1.-</ecNumber>
    </submittedName>
</protein>
<dbReference type="Gene3D" id="3.40.50.150">
    <property type="entry name" value="Vaccinia Virus protein VP39"/>
    <property type="match status" value="1"/>
</dbReference>
<keyword evidence="2" id="KW-0489">Methyltransferase</keyword>
<dbReference type="GO" id="GO:0032259">
    <property type="term" value="P:methylation"/>
    <property type="evidence" value="ECO:0007669"/>
    <property type="project" value="UniProtKB-KW"/>
</dbReference>
<dbReference type="InterPro" id="IPR029063">
    <property type="entry name" value="SAM-dependent_MTases_sf"/>
</dbReference>